<dbReference type="InterPro" id="IPR029057">
    <property type="entry name" value="PRTase-like"/>
</dbReference>
<organism evidence="4 5">
    <name type="scientific">Dechloromonas agitata</name>
    <dbReference type="NCBI Taxonomy" id="73030"/>
    <lineage>
        <taxon>Bacteria</taxon>
        <taxon>Pseudomonadati</taxon>
        <taxon>Pseudomonadota</taxon>
        <taxon>Betaproteobacteria</taxon>
        <taxon>Rhodocyclales</taxon>
        <taxon>Azonexaceae</taxon>
        <taxon>Dechloromonas</taxon>
    </lineage>
</organism>
<sequence length="238" mass="25886">MSILPYPTALSRFTHRTAALLLPASCLLCGGDSENELVCAACIAELPQLAEPCCPLCADRTTHGERCGACLKDPPAFSRAFAAYRYDYPLDRIIHALKYGHQLAVADWCAGRLAPLAGHAHFDRILPLPLHAERLRERGFNQSGEIAKALGRRLDLPVDLTSLLRTRATPPQAELPHKERLRNVRGAFECRTDLTGQHLLLIDDVMTTGATANEGARVLKLHGAASVTVAVVARALKD</sequence>
<comment type="caution">
    <text evidence="4">The sequence shown here is derived from an EMBL/GenBank/DDBJ whole genome shotgun (WGS) entry which is preliminary data.</text>
</comment>
<dbReference type="AlphaFoldDB" id="A0A930FZI2"/>
<feature type="domain" description="Double zinc ribbon" evidence="3">
    <location>
        <begin position="19"/>
        <end position="71"/>
    </location>
</feature>
<dbReference type="CDD" id="cd06223">
    <property type="entry name" value="PRTases_typeI"/>
    <property type="match status" value="1"/>
</dbReference>
<gene>
    <name evidence="4" type="ORF">HXL68_07550</name>
</gene>
<dbReference type="Proteomes" id="UP000718593">
    <property type="component" value="Unassembled WGS sequence"/>
</dbReference>
<comment type="similarity">
    <text evidence="1">Belongs to the ComF/GntX family.</text>
</comment>
<evidence type="ECO:0000313" key="5">
    <source>
        <dbReference type="Proteomes" id="UP000718593"/>
    </source>
</evidence>
<dbReference type="RefSeq" id="WP_274737591.1">
    <property type="nucleotide sequence ID" value="NZ_JARBJQ010000003.1"/>
</dbReference>
<dbReference type="InterPro" id="IPR044005">
    <property type="entry name" value="DZR_2"/>
</dbReference>
<dbReference type="EMBL" id="JABZMI010000121">
    <property type="protein sequence ID" value="MBF1164880.1"/>
    <property type="molecule type" value="Genomic_DNA"/>
</dbReference>
<evidence type="ECO:0000259" key="2">
    <source>
        <dbReference type="Pfam" id="PF00156"/>
    </source>
</evidence>
<dbReference type="InterPro" id="IPR051910">
    <property type="entry name" value="ComF/GntX_DNA_util-trans"/>
</dbReference>
<evidence type="ECO:0000256" key="1">
    <source>
        <dbReference type="ARBA" id="ARBA00008007"/>
    </source>
</evidence>
<dbReference type="InterPro" id="IPR000836">
    <property type="entry name" value="PRTase_dom"/>
</dbReference>
<protein>
    <submittedName>
        <fullName evidence="4">ComF family protein</fullName>
    </submittedName>
</protein>
<feature type="domain" description="Phosphoribosyltransferase" evidence="2">
    <location>
        <begin position="147"/>
        <end position="235"/>
    </location>
</feature>
<dbReference type="Pfam" id="PF18912">
    <property type="entry name" value="DZR_2"/>
    <property type="match status" value="1"/>
</dbReference>
<reference evidence="4" key="1">
    <citation type="submission" date="2020-04" db="EMBL/GenBank/DDBJ databases">
        <title>Deep metagenomics examines the oral microbiome during advanced dental caries in children, revealing novel taxa and co-occurrences with host molecules.</title>
        <authorList>
            <person name="Baker J.L."/>
            <person name="Morton J.T."/>
            <person name="Dinis M."/>
            <person name="Alvarez R."/>
            <person name="Tran N.C."/>
            <person name="Knight R."/>
            <person name="Edlund A."/>
        </authorList>
    </citation>
    <scope>NUCLEOTIDE SEQUENCE</scope>
    <source>
        <strain evidence="4">JCVI_32_bin.24</strain>
    </source>
</reference>
<dbReference type="Gene3D" id="3.40.50.2020">
    <property type="match status" value="1"/>
</dbReference>
<dbReference type="PANTHER" id="PTHR47505">
    <property type="entry name" value="DNA UTILIZATION PROTEIN YHGH"/>
    <property type="match status" value="1"/>
</dbReference>
<dbReference type="PANTHER" id="PTHR47505:SF1">
    <property type="entry name" value="DNA UTILIZATION PROTEIN YHGH"/>
    <property type="match status" value="1"/>
</dbReference>
<proteinExistence type="inferred from homology"/>
<dbReference type="SUPFAM" id="SSF53271">
    <property type="entry name" value="PRTase-like"/>
    <property type="match status" value="1"/>
</dbReference>
<name>A0A930FZI2_9RHOO</name>
<evidence type="ECO:0000313" key="4">
    <source>
        <dbReference type="EMBL" id="MBF1164880.1"/>
    </source>
</evidence>
<dbReference type="Pfam" id="PF00156">
    <property type="entry name" value="Pribosyltran"/>
    <property type="match status" value="1"/>
</dbReference>
<accession>A0A930FZI2</accession>
<evidence type="ECO:0000259" key="3">
    <source>
        <dbReference type="Pfam" id="PF18912"/>
    </source>
</evidence>